<dbReference type="InterPro" id="IPR049874">
    <property type="entry name" value="ROK_cs"/>
</dbReference>
<accession>D1QQF1</accession>
<dbReference type="HOGENOM" id="CLU_036604_0_1_10"/>
<evidence type="ECO:0000313" key="3">
    <source>
        <dbReference type="Proteomes" id="UP000004079"/>
    </source>
</evidence>
<evidence type="ECO:0000256" key="1">
    <source>
        <dbReference type="ARBA" id="ARBA00006479"/>
    </source>
</evidence>
<organism evidence="2 3">
    <name type="scientific">Segatella oris F0302</name>
    <dbReference type="NCBI Taxonomy" id="649760"/>
    <lineage>
        <taxon>Bacteria</taxon>
        <taxon>Pseudomonadati</taxon>
        <taxon>Bacteroidota</taxon>
        <taxon>Bacteroidia</taxon>
        <taxon>Bacteroidales</taxon>
        <taxon>Prevotellaceae</taxon>
        <taxon>Segatella</taxon>
    </lineage>
</organism>
<dbReference type="PROSITE" id="PS01125">
    <property type="entry name" value="ROK"/>
    <property type="match status" value="1"/>
</dbReference>
<proteinExistence type="inferred from homology"/>
<dbReference type="SUPFAM" id="SSF53067">
    <property type="entry name" value="Actin-like ATPase domain"/>
    <property type="match status" value="1"/>
</dbReference>
<comment type="similarity">
    <text evidence="1">Belongs to the ROK (NagC/XylR) family.</text>
</comment>
<name>D1QQF1_9BACT</name>
<dbReference type="Proteomes" id="UP000004079">
    <property type="component" value="Unassembled WGS sequence"/>
</dbReference>
<comment type="caution">
    <text evidence="2">The sequence shown here is derived from an EMBL/GenBank/DDBJ whole genome shotgun (WGS) entry which is preliminary data.</text>
</comment>
<dbReference type="AlphaFoldDB" id="D1QQF1"/>
<sequence length="344" mass="36342">MLRVYLLTIDNKQYNKKNMNANETIKPYVIGLDLGGTNSVFGIVDSRGEIKATTAIKTQGYDNVEDYVDASVEALKIIIDQVGGIDTIKAMGIGAPNGNYYTGTIEFAPNLSWGRNGIVPLADMFSKRLGGIPVGLTNDANAAAIGEMTYGVARGMKNFIVITLGTGVGSGIVINGQMVYGCDGFAGELGHVIMRPTDGRSCGCGRNGCLEAYCSATGVARTAREFLSKSDEPSLLRDMNADDITSLDVSIAAEKGDALANRVYEFTGEMLGEACANFAAFSSPEAFIFFGGLTKAGNLLMKPLLESYNKHVLAVFKNKAKFLISGLEGSSAAVLGASAVGWEL</sequence>
<evidence type="ECO:0000313" key="2">
    <source>
        <dbReference type="EMBL" id="EFB32357.1"/>
    </source>
</evidence>
<dbReference type="STRING" id="649760.HMPREF0971_01200"/>
<dbReference type="PANTHER" id="PTHR18964">
    <property type="entry name" value="ROK (REPRESSOR, ORF, KINASE) FAMILY"/>
    <property type="match status" value="1"/>
</dbReference>
<dbReference type="Gene3D" id="3.30.420.40">
    <property type="match status" value="2"/>
</dbReference>
<dbReference type="Pfam" id="PF00480">
    <property type="entry name" value="ROK"/>
    <property type="match status" value="1"/>
</dbReference>
<dbReference type="InterPro" id="IPR043129">
    <property type="entry name" value="ATPase_NBD"/>
</dbReference>
<protein>
    <submittedName>
        <fullName evidence="2">ROK family protein</fullName>
    </submittedName>
</protein>
<dbReference type="EMBL" id="ACUZ02000023">
    <property type="protein sequence ID" value="EFB32357.1"/>
    <property type="molecule type" value="Genomic_DNA"/>
</dbReference>
<dbReference type="InterPro" id="IPR000600">
    <property type="entry name" value="ROK"/>
</dbReference>
<dbReference type="PANTHER" id="PTHR18964:SF149">
    <property type="entry name" value="BIFUNCTIONAL UDP-N-ACETYLGLUCOSAMINE 2-EPIMERASE_N-ACETYLMANNOSAMINE KINASE"/>
    <property type="match status" value="1"/>
</dbReference>
<reference evidence="2 3" key="1">
    <citation type="submission" date="2009-11" db="EMBL/GenBank/DDBJ databases">
        <authorList>
            <person name="Weinstock G."/>
            <person name="Sodergren E."/>
            <person name="Clifton S."/>
            <person name="Fulton L."/>
            <person name="Fulton B."/>
            <person name="Courtney L."/>
            <person name="Fronick C."/>
            <person name="Harrison M."/>
            <person name="Strong C."/>
            <person name="Farmer C."/>
            <person name="Delahaunty K."/>
            <person name="Markovic C."/>
            <person name="Hall O."/>
            <person name="Minx P."/>
            <person name="Tomlinson C."/>
            <person name="Mitreva M."/>
            <person name="Nelson J."/>
            <person name="Hou S."/>
            <person name="Wollam A."/>
            <person name="Pepin K.H."/>
            <person name="Johnson M."/>
            <person name="Bhonagiri V."/>
            <person name="Nash W.E."/>
            <person name="Warren W."/>
            <person name="Chinwalla A."/>
            <person name="Mardis E.R."/>
            <person name="Wilson R.K."/>
        </authorList>
    </citation>
    <scope>NUCLEOTIDE SEQUENCE [LARGE SCALE GENOMIC DNA]</scope>
    <source>
        <strain evidence="2 3">F0302</strain>
    </source>
</reference>
<gene>
    <name evidence="2" type="ORF">HMPREF0971_01200</name>
</gene>